<keyword evidence="3" id="KW-1185">Reference proteome</keyword>
<dbReference type="Pfam" id="PF14534">
    <property type="entry name" value="DUF4440"/>
    <property type="match status" value="1"/>
</dbReference>
<evidence type="ECO:0000259" key="1">
    <source>
        <dbReference type="Pfam" id="PF14534"/>
    </source>
</evidence>
<sequence length="123" mass="13684">MAGLQLPDLLALEHEGWRSLCEGRGGRFYRDLMTEDGLMVLAHGMVLDRAQAVDSLGDAPAWDEYTIVEPRVVELGTHVAALVYRATARRAVSPPFEALMTSVYRVQDDRLRLGLYQQTVVPA</sequence>
<evidence type="ECO:0000313" key="2">
    <source>
        <dbReference type="EMBL" id="MFB9730845.1"/>
    </source>
</evidence>
<dbReference type="Proteomes" id="UP001589613">
    <property type="component" value="Unassembled WGS sequence"/>
</dbReference>
<dbReference type="InterPro" id="IPR032710">
    <property type="entry name" value="NTF2-like_dom_sf"/>
</dbReference>
<dbReference type="EMBL" id="JBHMAX010000005">
    <property type="protein sequence ID" value="MFB9730845.1"/>
    <property type="molecule type" value="Genomic_DNA"/>
</dbReference>
<dbReference type="SUPFAM" id="SSF54427">
    <property type="entry name" value="NTF2-like"/>
    <property type="match status" value="1"/>
</dbReference>
<reference evidence="2 3" key="1">
    <citation type="submission" date="2024-09" db="EMBL/GenBank/DDBJ databases">
        <authorList>
            <person name="Sun Q."/>
            <person name="Mori K."/>
        </authorList>
    </citation>
    <scope>NUCLEOTIDE SEQUENCE [LARGE SCALE GENOMIC DNA]</scope>
    <source>
        <strain evidence="2 3">JCM 12763</strain>
    </source>
</reference>
<accession>A0ABV5UZB9</accession>
<dbReference type="Gene3D" id="3.10.450.50">
    <property type="match status" value="1"/>
</dbReference>
<evidence type="ECO:0000313" key="3">
    <source>
        <dbReference type="Proteomes" id="UP001589613"/>
    </source>
</evidence>
<dbReference type="RefSeq" id="WP_141339364.1">
    <property type="nucleotide sequence ID" value="NZ_JBHMAX010000005.1"/>
</dbReference>
<feature type="domain" description="DUF4440" evidence="1">
    <location>
        <begin position="9"/>
        <end position="112"/>
    </location>
</feature>
<gene>
    <name evidence="2" type="ORF">ACFFN0_02175</name>
</gene>
<dbReference type="InterPro" id="IPR027843">
    <property type="entry name" value="DUF4440"/>
</dbReference>
<organism evidence="2 3">
    <name type="scientific">Ornithinimicrobium kibberense</name>
    <dbReference type="NCBI Taxonomy" id="282060"/>
    <lineage>
        <taxon>Bacteria</taxon>
        <taxon>Bacillati</taxon>
        <taxon>Actinomycetota</taxon>
        <taxon>Actinomycetes</taxon>
        <taxon>Micrococcales</taxon>
        <taxon>Ornithinimicrobiaceae</taxon>
        <taxon>Ornithinimicrobium</taxon>
    </lineage>
</organism>
<comment type="caution">
    <text evidence="2">The sequence shown here is derived from an EMBL/GenBank/DDBJ whole genome shotgun (WGS) entry which is preliminary data.</text>
</comment>
<proteinExistence type="predicted"/>
<name>A0ABV5UZB9_9MICO</name>
<protein>
    <submittedName>
        <fullName evidence="2">Nuclear transport factor 2 family protein</fullName>
    </submittedName>
</protein>